<dbReference type="EMBL" id="CM000880">
    <property type="protein sequence ID" value="PNT76340.1"/>
    <property type="molecule type" value="Genomic_DNA"/>
</dbReference>
<gene>
    <name evidence="1" type="ORF">BRADI_1g47223v3</name>
</gene>
<reference evidence="1" key="2">
    <citation type="submission" date="2017-06" db="EMBL/GenBank/DDBJ databases">
        <title>WGS assembly of Brachypodium distachyon.</title>
        <authorList>
            <consortium name="The International Brachypodium Initiative"/>
            <person name="Lucas S."/>
            <person name="Harmon-Smith M."/>
            <person name="Lail K."/>
            <person name="Tice H."/>
            <person name="Grimwood J."/>
            <person name="Bruce D."/>
            <person name="Barry K."/>
            <person name="Shu S."/>
            <person name="Lindquist E."/>
            <person name="Wang M."/>
            <person name="Pitluck S."/>
            <person name="Vogel J.P."/>
            <person name="Garvin D.F."/>
            <person name="Mockler T.C."/>
            <person name="Schmutz J."/>
            <person name="Rokhsar D."/>
            <person name="Bevan M.W."/>
        </authorList>
    </citation>
    <scope>NUCLEOTIDE SEQUENCE</scope>
    <source>
        <strain evidence="1">Bd21</strain>
    </source>
</reference>
<reference evidence="2" key="3">
    <citation type="submission" date="2018-08" db="UniProtKB">
        <authorList>
            <consortium name="EnsemblPlants"/>
        </authorList>
    </citation>
    <scope>IDENTIFICATION</scope>
    <source>
        <strain evidence="2">cv. Bd21</strain>
    </source>
</reference>
<sequence length="68" mass="7648">MCRRSFLEDNIHDGVSVATSSGISLLLLRRSNLHSADPCLVWLNPCPKAAPARETTIYSVERCRAWFD</sequence>
<dbReference type="Proteomes" id="UP000008810">
    <property type="component" value="Chromosome 1"/>
</dbReference>
<dbReference type="AlphaFoldDB" id="A0A2K2DPZ6"/>
<proteinExistence type="predicted"/>
<dbReference type="EnsemblPlants" id="PNT76340">
    <property type="protein sequence ID" value="PNT76340"/>
    <property type="gene ID" value="BRADI_1g47223v3"/>
</dbReference>
<dbReference type="Gramene" id="PNT76340">
    <property type="protein sequence ID" value="PNT76340"/>
    <property type="gene ID" value="BRADI_1g47223v3"/>
</dbReference>
<keyword evidence="3" id="KW-1185">Reference proteome</keyword>
<evidence type="ECO:0000313" key="1">
    <source>
        <dbReference type="EMBL" id="PNT76340.1"/>
    </source>
</evidence>
<protein>
    <submittedName>
        <fullName evidence="1 2">Uncharacterized protein</fullName>
    </submittedName>
</protein>
<evidence type="ECO:0000313" key="3">
    <source>
        <dbReference type="Proteomes" id="UP000008810"/>
    </source>
</evidence>
<name>A0A2K2DPZ6_BRADI</name>
<dbReference type="InParanoid" id="A0A2K2DPZ6"/>
<accession>A0A2K2DPZ6</accession>
<evidence type="ECO:0000313" key="2">
    <source>
        <dbReference type="EnsemblPlants" id="PNT76340"/>
    </source>
</evidence>
<reference evidence="1 2" key="1">
    <citation type="journal article" date="2010" name="Nature">
        <title>Genome sequencing and analysis of the model grass Brachypodium distachyon.</title>
        <authorList>
            <consortium name="International Brachypodium Initiative"/>
        </authorList>
    </citation>
    <scope>NUCLEOTIDE SEQUENCE [LARGE SCALE GENOMIC DNA]</scope>
    <source>
        <strain evidence="1 2">Bd21</strain>
    </source>
</reference>
<organism evidence="1">
    <name type="scientific">Brachypodium distachyon</name>
    <name type="common">Purple false brome</name>
    <name type="synonym">Trachynia distachya</name>
    <dbReference type="NCBI Taxonomy" id="15368"/>
    <lineage>
        <taxon>Eukaryota</taxon>
        <taxon>Viridiplantae</taxon>
        <taxon>Streptophyta</taxon>
        <taxon>Embryophyta</taxon>
        <taxon>Tracheophyta</taxon>
        <taxon>Spermatophyta</taxon>
        <taxon>Magnoliopsida</taxon>
        <taxon>Liliopsida</taxon>
        <taxon>Poales</taxon>
        <taxon>Poaceae</taxon>
        <taxon>BOP clade</taxon>
        <taxon>Pooideae</taxon>
        <taxon>Stipodae</taxon>
        <taxon>Brachypodieae</taxon>
        <taxon>Brachypodium</taxon>
    </lineage>
</organism>